<accession>A0AAW1Y9T8</accession>
<dbReference type="PANTHER" id="PTHR43570:SF16">
    <property type="entry name" value="ALDEHYDE DEHYDROGENASE TYPE III, ISOFORM Q"/>
    <property type="match status" value="1"/>
</dbReference>
<organism evidence="2 3">
    <name type="scientific">Rubus argutus</name>
    <name type="common">Southern blackberry</name>
    <dbReference type="NCBI Taxonomy" id="59490"/>
    <lineage>
        <taxon>Eukaryota</taxon>
        <taxon>Viridiplantae</taxon>
        <taxon>Streptophyta</taxon>
        <taxon>Embryophyta</taxon>
        <taxon>Tracheophyta</taxon>
        <taxon>Spermatophyta</taxon>
        <taxon>Magnoliopsida</taxon>
        <taxon>eudicotyledons</taxon>
        <taxon>Gunneridae</taxon>
        <taxon>Pentapetalae</taxon>
        <taxon>rosids</taxon>
        <taxon>fabids</taxon>
        <taxon>Rosales</taxon>
        <taxon>Rosaceae</taxon>
        <taxon>Rosoideae</taxon>
        <taxon>Rosoideae incertae sedis</taxon>
        <taxon>Rubus</taxon>
    </lineage>
</organism>
<dbReference type="Gene3D" id="3.40.605.10">
    <property type="entry name" value="Aldehyde Dehydrogenase, Chain A, domain 1"/>
    <property type="match status" value="1"/>
</dbReference>
<dbReference type="AlphaFoldDB" id="A0AAW1Y9T8"/>
<sequence>MAAKVGFDGEAASALVKELRGTFASSKTRSYQWRVSQLNSLLKLATDREAEIVVALNSDLSKPEFESLIYEVPQTCSLINYL</sequence>
<evidence type="ECO:0000256" key="1">
    <source>
        <dbReference type="ARBA" id="ARBA00023002"/>
    </source>
</evidence>
<name>A0AAW1Y9T8_RUBAR</name>
<dbReference type="GO" id="GO:0004029">
    <property type="term" value="F:aldehyde dehydrogenase (NAD+) activity"/>
    <property type="evidence" value="ECO:0007669"/>
    <property type="project" value="TreeGrafter"/>
</dbReference>
<dbReference type="GO" id="GO:0006081">
    <property type="term" value="P:aldehyde metabolic process"/>
    <property type="evidence" value="ECO:0007669"/>
    <property type="project" value="InterPro"/>
</dbReference>
<dbReference type="InterPro" id="IPR016162">
    <property type="entry name" value="Ald_DH_N"/>
</dbReference>
<dbReference type="PANTHER" id="PTHR43570">
    <property type="entry name" value="ALDEHYDE DEHYDROGENASE"/>
    <property type="match status" value="1"/>
</dbReference>
<dbReference type="InterPro" id="IPR016161">
    <property type="entry name" value="Ald_DH/histidinol_DH"/>
</dbReference>
<gene>
    <name evidence="2" type="ORF">M0R45_011329</name>
</gene>
<evidence type="ECO:0000313" key="3">
    <source>
        <dbReference type="Proteomes" id="UP001457282"/>
    </source>
</evidence>
<keyword evidence="1" id="KW-0560">Oxidoreductase</keyword>
<protein>
    <recommendedName>
        <fullName evidence="4">Aldehyde dehydrogenase domain-containing protein</fullName>
    </recommendedName>
</protein>
<keyword evidence="3" id="KW-1185">Reference proteome</keyword>
<evidence type="ECO:0008006" key="4">
    <source>
        <dbReference type="Google" id="ProtNLM"/>
    </source>
</evidence>
<comment type="caution">
    <text evidence="2">The sequence shown here is derived from an EMBL/GenBank/DDBJ whole genome shotgun (WGS) entry which is preliminary data.</text>
</comment>
<reference evidence="2 3" key="1">
    <citation type="journal article" date="2023" name="G3 (Bethesda)">
        <title>A chromosome-length genome assembly and annotation of blackberry (Rubus argutus, cv. 'Hillquist').</title>
        <authorList>
            <person name="Bruna T."/>
            <person name="Aryal R."/>
            <person name="Dudchenko O."/>
            <person name="Sargent D.J."/>
            <person name="Mead D."/>
            <person name="Buti M."/>
            <person name="Cavallini A."/>
            <person name="Hytonen T."/>
            <person name="Andres J."/>
            <person name="Pham M."/>
            <person name="Weisz D."/>
            <person name="Mascagni F."/>
            <person name="Usai G."/>
            <person name="Natali L."/>
            <person name="Bassil N."/>
            <person name="Fernandez G.E."/>
            <person name="Lomsadze A."/>
            <person name="Armour M."/>
            <person name="Olukolu B."/>
            <person name="Poorten T."/>
            <person name="Britton C."/>
            <person name="Davik J."/>
            <person name="Ashrafi H."/>
            <person name="Aiden E.L."/>
            <person name="Borodovsky M."/>
            <person name="Worthington M."/>
        </authorList>
    </citation>
    <scope>NUCLEOTIDE SEQUENCE [LARGE SCALE GENOMIC DNA]</scope>
    <source>
        <strain evidence="2">PI 553951</strain>
    </source>
</reference>
<dbReference type="InterPro" id="IPR012394">
    <property type="entry name" value="Aldehyde_DH_NAD(P)"/>
</dbReference>
<dbReference type="EMBL" id="JBEDUW010000002">
    <property type="protein sequence ID" value="KAK9945833.1"/>
    <property type="molecule type" value="Genomic_DNA"/>
</dbReference>
<proteinExistence type="predicted"/>
<dbReference type="SUPFAM" id="SSF53720">
    <property type="entry name" value="ALDH-like"/>
    <property type="match status" value="1"/>
</dbReference>
<dbReference type="GO" id="GO:0005737">
    <property type="term" value="C:cytoplasm"/>
    <property type="evidence" value="ECO:0007669"/>
    <property type="project" value="TreeGrafter"/>
</dbReference>
<dbReference type="Proteomes" id="UP001457282">
    <property type="component" value="Unassembled WGS sequence"/>
</dbReference>
<evidence type="ECO:0000313" key="2">
    <source>
        <dbReference type="EMBL" id="KAK9945833.1"/>
    </source>
</evidence>